<protein>
    <submittedName>
        <fullName evidence="1">Uncharacterized protein</fullName>
    </submittedName>
</protein>
<comment type="caution">
    <text evidence="1">The sequence shown here is derived from an EMBL/GenBank/DDBJ whole genome shotgun (WGS) entry which is preliminary data.</text>
</comment>
<accession>A0ABW4LT21</accession>
<evidence type="ECO:0000313" key="1">
    <source>
        <dbReference type="EMBL" id="MFD1738226.1"/>
    </source>
</evidence>
<evidence type="ECO:0000313" key="2">
    <source>
        <dbReference type="Proteomes" id="UP001597214"/>
    </source>
</evidence>
<name>A0ABW4LT21_9BACI</name>
<dbReference type="Proteomes" id="UP001597214">
    <property type="component" value="Unassembled WGS sequence"/>
</dbReference>
<reference evidence="2" key="1">
    <citation type="journal article" date="2019" name="Int. J. Syst. Evol. Microbiol.">
        <title>The Global Catalogue of Microorganisms (GCM) 10K type strain sequencing project: providing services to taxonomists for standard genome sequencing and annotation.</title>
        <authorList>
            <consortium name="The Broad Institute Genomics Platform"/>
            <consortium name="The Broad Institute Genome Sequencing Center for Infectious Disease"/>
            <person name="Wu L."/>
            <person name="Ma J."/>
        </authorList>
    </citation>
    <scope>NUCLEOTIDE SEQUENCE [LARGE SCALE GENOMIC DNA]</scope>
    <source>
        <strain evidence="2">CCUG 49339</strain>
    </source>
</reference>
<dbReference type="RefSeq" id="WP_377929439.1">
    <property type="nucleotide sequence ID" value="NZ_JBHUEM010000040.1"/>
</dbReference>
<organism evidence="1 2">
    <name type="scientific">Bacillus salitolerans</name>
    <dbReference type="NCBI Taxonomy" id="1437434"/>
    <lineage>
        <taxon>Bacteria</taxon>
        <taxon>Bacillati</taxon>
        <taxon>Bacillota</taxon>
        <taxon>Bacilli</taxon>
        <taxon>Bacillales</taxon>
        <taxon>Bacillaceae</taxon>
        <taxon>Bacillus</taxon>
    </lineage>
</organism>
<keyword evidence="2" id="KW-1185">Reference proteome</keyword>
<sequence length="81" mass="9360">MKRGTTSHVFLSLLESHEQFLKNTIPKESQIHFRNANKELLIGIGAWIDHHIVELEQRAEKETTMAQSNHQAVKKIKISDQ</sequence>
<proteinExistence type="predicted"/>
<gene>
    <name evidence="1" type="ORF">ACFSCX_17000</name>
</gene>
<dbReference type="EMBL" id="JBHUEM010000040">
    <property type="protein sequence ID" value="MFD1738226.1"/>
    <property type="molecule type" value="Genomic_DNA"/>
</dbReference>